<protein>
    <submittedName>
        <fullName evidence="2">Uncharacterized protein</fullName>
    </submittedName>
</protein>
<dbReference type="EnsemblMetazoa" id="XM_014406169.2">
    <property type="protein sequence ID" value="XP_014261655.1"/>
    <property type="gene ID" value="LOC106673841"/>
</dbReference>
<reference evidence="2" key="1">
    <citation type="submission" date="2022-01" db="UniProtKB">
        <authorList>
            <consortium name="EnsemblMetazoa"/>
        </authorList>
    </citation>
    <scope>IDENTIFICATION</scope>
</reference>
<keyword evidence="3" id="KW-1185">Reference proteome</keyword>
<dbReference type="EnsemblMetazoa" id="XM_014406168.2">
    <property type="protein sequence ID" value="XP_014261654.1"/>
    <property type="gene ID" value="LOC106673841"/>
</dbReference>
<proteinExistence type="predicted"/>
<evidence type="ECO:0000313" key="2">
    <source>
        <dbReference type="EnsemblMetazoa" id="XP_014261655.1"/>
    </source>
</evidence>
<feature type="compositionally biased region" description="Polar residues" evidence="1">
    <location>
        <begin position="52"/>
        <end position="61"/>
    </location>
</feature>
<evidence type="ECO:0000256" key="1">
    <source>
        <dbReference type="SAM" id="MobiDB-lite"/>
    </source>
</evidence>
<dbReference type="KEGG" id="clec:106673841"/>
<dbReference type="GeneID" id="106673841"/>
<organism evidence="2 3">
    <name type="scientific">Cimex lectularius</name>
    <name type="common">Bed bug</name>
    <name type="synonym">Acanthia lectularia</name>
    <dbReference type="NCBI Taxonomy" id="79782"/>
    <lineage>
        <taxon>Eukaryota</taxon>
        <taxon>Metazoa</taxon>
        <taxon>Ecdysozoa</taxon>
        <taxon>Arthropoda</taxon>
        <taxon>Hexapoda</taxon>
        <taxon>Insecta</taxon>
        <taxon>Pterygota</taxon>
        <taxon>Neoptera</taxon>
        <taxon>Paraneoptera</taxon>
        <taxon>Hemiptera</taxon>
        <taxon>Heteroptera</taxon>
        <taxon>Panheteroptera</taxon>
        <taxon>Cimicomorpha</taxon>
        <taxon>Cimicidae</taxon>
        <taxon>Cimex</taxon>
    </lineage>
</organism>
<accession>A0A8I6SCA9</accession>
<dbReference type="RefSeq" id="XP_014261654.1">
    <property type="nucleotide sequence ID" value="XM_014406168.2"/>
</dbReference>
<dbReference type="RefSeq" id="XP_014261655.1">
    <property type="nucleotide sequence ID" value="XM_014406169.2"/>
</dbReference>
<sequence length="141" mass="15481">MFWPGERGKDPPMDIDVPDEYMEIEAGRPSVAAAISYDDVGEAMDIEEAKTSTGITRTGCGSSLIPGVKIPPHSSKADRLKIQSQSDLLSERKDGRMALRLAEGLKSPWSDPSIYQIQIDDLEKTRKQLEKISTDCGKKGT</sequence>
<evidence type="ECO:0000313" key="3">
    <source>
        <dbReference type="Proteomes" id="UP000494040"/>
    </source>
</evidence>
<name>A0A8I6SCA9_CIMLE</name>
<feature type="region of interest" description="Disordered" evidence="1">
    <location>
        <begin position="52"/>
        <end position="80"/>
    </location>
</feature>
<dbReference type="AlphaFoldDB" id="A0A8I6SCA9"/>
<dbReference type="Proteomes" id="UP000494040">
    <property type="component" value="Unassembled WGS sequence"/>
</dbReference>